<evidence type="ECO:0000256" key="1">
    <source>
        <dbReference type="ARBA" id="ARBA00022729"/>
    </source>
</evidence>
<feature type="signal peptide" evidence="5">
    <location>
        <begin position="1"/>
        <end position="22"/>
    </location>
</feature>
<dbReference type="Pfam" id="PF09864">
    <property type="entry name" value="MliC"/>
    <property type="match status" value="1"/>
</dbReference>
<evidence type="ECO:0000313" key="8">
    <source>
        <dbReference type="Proteomes" id="UP000254601"/>
    </source>
</evidence>
<dbReference type="PROSITE" id="PS51257">
    <property type="entry name" value="PROKAR_LIPOPROTEIN"/>
    <property type="match status" value="1"/>
</dbReference>
<keyword evidence="2" id="KW-0472">Membrane</keyword>
<accession>A0A380MP57</accession>
<dbReference type="OrthoDB" id="7069115at2"/>
<dbReference type="InterPro" id="IPR018660">
    <property type="entry name" value="MliC"/>
</dbReference>
<keyword evidence="8" id="KW-1185">Reference proteome</keyword>
<gene>
    <name evidence="7" type="ORF">NCTC13337_00427</name>
</gene>
<evidence type="ECO:0000256" key="5">
    <source>
        <dbReference type="SAM" id="SignalP"/>
    </source>
</evidence>
<dbReference type="RefSeq" id="WP_072576857.1">
    <property type="nucleotide sequence ID" value="NZ_LWHB01000109.1"/>
</dbReference>
<evidence type="ECO:0000259" key="6">
    <source>
        <dbReference type="Pfam" id="PF09864"/>
    </source>
</evidence>
<protein>
    <submittedName>
        <fullName evidence="7">Membrane-bound lysozyme-inhibitor of c-type lysozyme</fullName>
    </submittedName>
</protein>
<evidence type="ECO:0000256" key="3">
    <source>
        <dbReference type="ARBA" id="ARBA00023139"/>
    </source>
</evidence>
<reference evidence="7 8" key="1">
    <citation type="submission" date="2018-06" db="EMBL/GenBank/DDBJ databases">
        <authorList>
            <consortium name="Pathogen Informatics"/>
            <person name="Doyle S."/>
        </authorList>
    </citation>
    <scope>NUCLEOTIDE SEQUENCE [LARGE SCALE GENOMIC DNA]</scope>
    <source>
        <strain evidence="7 8">NCTC13337</strain>
    </source>
</reference>
<evidence type="ECO:0000256" key="2">
    <source>
        <dbReference type="ARBA" id="ARBA00023136"/>
    </source>
</evidence>
<evidence type="ECO:0000256" key="4">
    <source>
        <dbReference type="ARBA" id="ARBA00023288"/>
    </source>
</evidence>
<dbReference type="Proteomes" id="UP000254601">
    <property type="component" value="Unassembled WGS sequence"/>
</dbReference>
<dbReference type="EMBL" id="UHIC01000001">
    <property type="protein sequence ID" value="SUO93826.1"/>
    <property type="molecule type" value="Genomic_DNA"/>
</dbReference>
<feature type="domain" description="C-type lysozyme inhibitor" evidence="6">
    <location>
        <begin position="51"/>
        <end position="113"/>
    </location>
</feature>
<dbReference type="Gene3D" id="2.40.128.200">
    <property type="match status" value="1"/>
</dbReference>
<keyword evidence="4" id="KW-0449">Lipoprotein</keyword>
<dbReference type="SUPFAM" id="SSF141488">
    <property type="entry name" value="YdhA-like"/>
    <property type="match status" value="1"/>
</dbReference>
<dbReference type="AlphaFoldDB" id="A0A380MP57"/>
<evidence type="ECO:0000313" key="7">
    <source>
        <dbReference type="EMBL" id="SUO93826.1"/>
    </source>
</evidence>
<feature type="chain" id="PRO_5017004099" evidence="5">
    <location>
        <begin position="23"/>
        <end position="125"/>
    </location>
</feature>
<organism evidence="7 8">
    <name type="scientific">Suttonella ornithocola</name>
    <dbReference type="NCBI Taxonomy" id="279832"/>
    <lineage>
        <taxon>Bacteria</taxon>
        <taxon>Pseudomonadati</taxon>
        <taxon>Pseudomonadota</taxon>
        <taxon>Gammaproteobacteria</taxon>
        <taxon>Cardiobacteriales</taxon>
        <taxon>Cardiobacteriaceae</taxon>
        <taxon>Suttonella</taxon>
    </lineage>
</organism>
<keyword evidence="3" id="KW-0564">Palmitate</keyword>
<keyword evidence="1 5" id="KW-0732">Signal</keyword>
<name>A0A380MP57_9GAMM</name>
<proteinExistence type="predicted"/>
<dbReference type="InterPro" id="IPR036328">
    <property type="entry name" value="MliC_sf"/>
</dbReference>
<sequence length="125" mass="14091">MKKTFLFLFPLLLVACAGKQQPANLSLTDSLETEPVHMIKLPINHNSWRNWQCRDGQTLQTRYQDAQGKTLLLRYQGSEMPLPHIPSENIAIYENGQIAFFSDGQNASVGLPQNSILYSTGCRPQ</sequence>